<keyword evidence="2" id="KW-1185">Reference proteome</keyword>
<comment type="caution">
    <text evidence="1">The sequence shown here is derived from an EMBL/GenBank/DDBJ whole genome shotgun (WGS) entry which is preliminary data.</text>
</comment>
<accession>A0ACB8AMZ8</accession>
<organism evidence="1 2">
    <name type="scientific">Hygrophoropsis aurantiaca</name>
    <dbReference type="NCBI Taxonomy" id="72124"/>
    <lineage>
        <taxon>Eukaryota</taxon>
        <taxon>Fungi</taxon>
        <taxon>Dikarya</taxon>
        <taxon>Basidiomycota</taxon>
        <taxon>Agaricomycotina</taxon>
        <taxon>Agaricomycetes</taxon>
        <taxon>Agaricomycetidae</taxon>
        <taxon>Boletales</taxon>
        <taxon>Coniophorineae</taxon>
        <taxon>Hygrophoropsidaceae</taxon>
        <taxon>Hygrophoropsis</taxon>
    </lineage>
</organism>
<protein>
    <submittedName>
        <fullName evidence="1">Uncharacterized protein</fullName>
    </submittedName>
</protein>
<proteinExistence type="predicted"/>
<evidence type="ECO:0000313" key="1">
    <source>
        <dbReference type="EMBL" id="KAH7914299.1"/>
    </source>
</evidence>
<name>A0ACB8AMZ8_9AGAM</name>
<feature type="non-terminal residue" evidence="1">
    <location>
        <position position="291"/>
    </location>
</feature>
<gene>
    <name evidence="1" type="ORF">BJ138DRAFT_1057371</name>
</gene>
<dbReference type="EMBL" id="MU267616">
    <property type="protein sequence ID" value="KAH7914299.1"/>
    <property type="molecule type" value="Genomic_DNA"/>
</dbReference>
<reference evidence="1" key="1">
    <citation type="journal article" date="2021" name="New Phytol.">
        <title>Evolutionary innovations through gain and loss of genes in the ectomycorrhizal Boletales.</title>
        <authorList>
            <person name="Wu G."/>
            <person name="Miyauchi S."/>
            <person name="Morin E."/>
            <person name="Kuo A."/>
            <person name="Drula E."/>
            <person name="Varga T."/>
            <person name="Kohler A."/>
            <person name="Feng B."/>
            <person name="Cao Y."/>
            <person name="Lipzen A."/>
            <person name="Daum C."/>
            <person name="Hundley H."/>
            <person name="Pangilinan J."/>
            <person name="Johnson J."/>
            <person name="Barry K."/>
            <person name="LaButti K."/>
            <person name="Ng V."/>
            <person name="Ahrendt S."/>
            <person name="Min B."/>
            <person name="Choi I.G."/>
            <person name="Park H."/>
            <person name="Plett J.M."/>
            <person name="Magnuson J."/>
            <person name="Spatafora J.W."/>
            <person name="Nagy L.G."/>
            <person name="Henrissat B."/>
            <person name="Grigoriev I.V."/>
            <person name="Yang Z.L."/>
            <person name="Xu J."/>
            <person name="Martin F.M."/>
        </authorList>
    </citation>
    <scope>NUCLEOTIDE SEQUENCE</scope>
    <source>
        <strain evidence="1">ATCC 28755</strain>
    </source>
</reference>
<dbReference type="Proteomes" id="UP000790377">
    <property type="component" value="Unassembled WGS sequence"/>
</dbReference>
<evidence type="ECO:0000313" key="2">
    <source>
        <dbReference type="Proteomes" id="UP000790377"/>
    </source>
</evidence>
<sequence>MSISHADVCREDLRNGTKPDSSTSVHHNTLYPTGETARLFDLPEAHIYKGDTFLVDDPYRMVQTHDTLLFSSEPYGNSTLSMEDLLQPPSFETKRRLSASFKSISLHHIKLPKKRPSLQSMFTPSFLQTATASPTIPPSSAAAASPRVRSPSVATRPGDYFPLDSLADLVEGVTSVVDDSPLLDDDPFANLAAASPARGPENPSPPSSFRSPVCSSPAYPTSPPNTSPSRPSTLHIPSTSQVPIHRPTLVRPRSSGHGQARPAYTKPAFAPRPSLPSLHTLAQMNIVVQKK</sequence>